<dbReference type="SUPFAM" id="SSF55103">
    <property type="entry name" value="FAD-linked oxidases, C-terminal domain"/>
    <property type="match status" value="1"/>
</dbReference>
<accession>A0A6L5Y4A6</accession>
<name>A0A6L5Y4A6_9FIRM</name>
<dbReference type="AlphaFoldDB" id="A0A6L5Y4A6"/>
<dbReference type="Proteomes" id="UP000474676">
    <property type="component" value="Unassembled WGS sequence"/>
</dbReference>
<dbReference type="GO" id="GO:0003824">
    <property type="term" value="F:catalytic activity"/>
    <property type="evidence" value="ECO:0007669"/>
    <property type="project" value="InterPro"/>
</dbReference>
<evidence type="ECO:0000313" key="5">
    <source>
        <dbReference type="EMBL" id="MST51546.1"/>
    </source>
</evidence>
<dbReference type="Pfam" id="PF02913">
    <property type="entry name" value="FAD-oxidase_C"/>
    <property type="match status" value="1"/>
</dbReference>
<dbReference type="InterPro" id="IPR004113">
    <property type="entry name" value="FAD-bd_oxidored_4_C"/>
</dbReference>
<comment type="caution">
    <text evidence="5">The sequence shown here is derived from an EMBL/GenBank/DDBJ whole genome shotgun (WGS) entry which is preliminary data.</text>
</comment>
<dbReference type="FunFam" id="1.10.45.10:FF:000001">
    <property type="entry name" value="D-lactate dehydrogenase mitochondrial"/>
    <property type="match status" value="1"/>
</dbReference>
<proteinExistence type="predicted"/>
<feature type="domain" description="FAD-binding oxidoreductase/transferase type 4 C-terminal" evidence="4">
    <location>
        <begin position="5"/>
        <end position="43"/>
    </location>
</feature>
<protein>
    <recommendedName>
        <fullName evidence="4">FAD-binding oxidoreductase/transferase type 4 C-terminal domain-containing protein</fullName>
    </recommendedName>
</protein>
<keyword evidence="2" id="KW-0285">Flavoprotein</keyword>
<keyword evidence="6" id="KW-1185">Reference proteome</keyword>
<dbReference type="GO" id="GO:0050660">
    <property type="term" value="F:flavin adenine dinucleotide binding"/>
    <property type="evidence" value="ECO:0007669"/>
    <property type="project" value="InterPro"/>
</dbReference>
<dbReference type="EMBL" id="VUMZ01000003">
    <property type="protein sequence ID" value="MST51546.1"/>
    <property type="molecule type" value="Genomic_DNA"/>
</dbReference>
<reference evidence="5 6" key="1">
    <citation type="submission" date="2019-08" db="EMBL/GenBank/DDBJ databases">
        <title>In-depth cultivation of the pig gut microbiome towards novel bacterial diversity and tailored functional studies.</title>
        <authorList>
            <person name="Wylensek D."/>
            <person name="Hitch T.C.A."/>
            <person name="Clavel T."/>
        </authorList>
    </citation>
    <scope>NUCLEOTIDE SEQUENCE [LARGE SCALE GENOMIC DNA]</scope>
    <source>
        <strain evidence="5 6">WCA-MUC-591-APC-3H</strain>
    </source>
</reference>
<evidence type="ECO:0000256" key="2">
    <source>
        <dbReference type="ARBA" id="ARBA00022630"/>
    </source>
</evidence>
<gene>
    <name evidence="5" type="ORF">FYJ64_04315</name>
</gene>
<organism evidence="5 6">
    <name type="scientific">Hornefia butyriciproducens</name>
    <dbReference type="NCBI Taxonomy" id="2652293"/>
    <lineage>
        <taxon>Bacteria</taxon>
        <taxon>Bacillati</taxon>
        <taxon>Bacillota</taxon>
        <taxon>Clostridia</taxon>
        <taxon>Peptostreptococcales</taxon>
        <taxon>Anaerovoracaceae</taxon>
        <taxon>Hornefia</taxon>
    </lineage>
</organism>
<dbReference type="InterPro" id="IPR016164">
    <property type="entry name" value="FAD-linked_Oxase-like_C"/>
</dbReference>
<dbReference type="RefSeq" id="WP_320615564.1">
    <property type="nucleotide sequence ID" value="NZ_JAXDTB010000012.1"/>
</dbReference>
<comment type="cofactor">
    <cofactor evidence="1">
        <name>FAD</name>
        <dbReference type="ChEBI" id="CHEBI:57692"/>
    </cofactor>
</comment>
<evidence type="ECO:0000256" key="3">
    <source>
        <dbReference type="ARBA" id="ARBA00022827"/>
    </source>
</evidence>
<evidence type="ECO:0000256" key="1">
    <source>
        <dbReference type="ARBA" id="ARBA00001974"/>
    </source>
</evidence>
<evidence type="ECO:0000313" key="6">
    <source>
        <dbReference type="Proteomes" id="UP000474676"/>
    </source>
</evidence>
<evidence type="ECO:0000259" key="4">
    <source>
        <dbReference type="Pfam" id="PF02913"/>
    </source>
</evidence>
<dbReference type="Gene3D" id="1.10.45.10">
    <property type="entry name" value="Vanillyl-alcohol Oxidase, Chain A, domain 4"/>
    <property type="match status" value="1"/>
</dbReference>
<dbReference type="InterPro" id="IPR016171">
    <property type="entry name" value="Vanillyl_alc_oxidase_C-sub2"/>
</dbReference>
<keyword evidence="3" id="KW-0274">FAD</keyword>
<sequence length="46" mass="5129">MCCSIGKIRVDDLKLQKNETELNLMRGIKRVFDPKGILNPGTVING</sequence>